<feature type="transmembrane region" description="Helical" evidence="7">
    <location>
        <begin position="129"/>
        <end position="149"/>
    </location>
</feature>
<dbReference type="SUPFAM" id="SSF103473">
    <property type="entry name" value="MFS general substrate transporter"/>
    <property type="match status" value="1"/>
</dbReference>
<evidence type="ECO:0000256" key="4">
    <source>
        <dbReference type="ARBA" id="ARBA00022692"/>
    </source>
</evidence>
<protein>
    <submittedName>
        <fullName evidence="9">Aste57867_11981 protein</fullName>
    </submittedName>
</protein>
<keyword evidence="3" id="KW-0813">Transport</keyword>
<comment type="subcellular location">
    <subcellularLocation>
        <location evidence="1">Membrane</location>
        <topology evidence="1">Multi-pass membrane protein</topology>
    </subcellularLocation>
</comment>
<keyword evidence="4 7" id="KW-0812">Transmembrane</keyword>
<feature type="transmembrane region" description="Helical" evidence="7">
    <location>
        <begin position="91"/>
        <end position="109"/>
    </location>
</feature>
<reference evidence="9 10" key="1">
    <citation type="submission" date="2019-03" db="EMBL/GenBank/DDBJ databases">
        <authorList>
            <person name="Gaulin E."/>
            <person name="Dumas B."/>
        </authorList>
    </citation>
    <scope>NUCLEOTIDE SEQUENCE [LARGE SCALE GENOMIC DNA]</scope>
    <source>
        <strain evidence="9">CBS 568.67</strain>
    </source>
</reference>
<evidence type="ECO:0000256" key="5">
    <source>
        <dbReference type="ARBA" id="ARBA00022989"/>
    </source>
</evidence>
<dbReference type="EMBL" id="CAADRA010005348">
    <property type="protein sequence ID" value="VFT88836.1"/>
    <property type="molecule type" value="Genomic_DNA"/>
</dbReference>
<evidence type="ECO:0000313" key="8">
    <source>
        <dbReference type="EMBL" id="KAF0697322.1"/>
    </source>
</evidence>
<evidence type="ECO:0000256" key="7">
    <source>
        <dbReference type="SAM" id="Phobius"/>
    </source>
</evidence>
<feature type="transmembrane region" description="Helical" evidence="7">
    <location>
        <begin position="373"/>
        <end position="391"/>
    </location>
</feature>
<accession>A0A485KV67</accession>
<feature type="transmembrane region" description="Helical" evidence="7">
    <location>
        <begin position="156"/>
        <end position="176"/>
    </location>
</feature>
<feature type="transmembrane region" description="Helical" evidence="7">
    <location>
        <begin position="290"/>
        <end position="311"/>
    </location>
</feature>
<name>A0A485KV67_9STRA</name>
<dbReference type="GO" id="GO:0016020">
    <property type="term" value="C:membrane"/>
    <property type="evidence" value="ECO:0007669"/>
    <property type="project" value="UniProtKB-SubCell"/>
</dbReference>
<evidence type="ECO:0000256" key="3">
    <source>
        <dbReference type="ARBA" id="ARBA00022448"/>
    </source>
</evidence>
<feature type="transmembrane region" description="Helical" evidence="7">
    <location>
        <begin position="508"/>
        <end position="530"/>
    </location>
</feature>
<evidence type="ECO:0000256" key="2">
    <source>
        <dbReference type="ARBA" id="ARBA00007015"/>
    </source>
</evidence>
<keyword evidence="5 7" id="KW-1133">Transmembrane helix</keyword>
<comment type="similarity">
    <text evidence="2">Belongs to the major facilitator superfamily. Folate-biopterin transporter (TC 2.A.71) family.</text>
</comment>
<organism evidence="9 10">
    <name type="scientific">Aphanomyces stellatus</name>
    <dbReference type="NCBI Taxonomy" id="120398"/>
    <lineage>
        <taxon>Eukaryota</taxon>
        <taxon>Sar</taxon>
        <taxon>Stramenopiles</taxon>
        <taxon>Oomycota</taxon>
        <taxon>Saprolegniomycetes</taxon>
        <taxon>Saprolegniales</taxon>
        <taxon>Verrucalvaceae</taxon>
        <taxon>Aphanomyces</taxon>
    </lineage>
</organism>
<dbReference type="PANTHER" id="PTHR31585:SF5">
    <property type="entry name" value="RNA-BINDING S4 DOMAIN-CONTAINING PROTEIN"/>
    <property type="match status" value="1"/>
</dbReference>
<evidence type="ECO:0000313" key="10">
    <source>
        <dbReference type="Proteomes" id="UP000332933"/>
    </source>
</evidence>
<feature type="transmembrane region" description="Helical" evidence="7">
    <location>
        <begin position="335"/>
        <end position="353"/>
    </location>
</feature>
<dbReference type="InterPro" id="IPR039309">
    <property type="entry name" value="BT1"/>
</dbReference>
<dbReference type="PANTHER" id="PTHR31585">
    <property type="entry name" value="FOLATE-BIOPTERIN TRANSPORTER 1, CHLOROPLASTIC"/>
    <property type="match status" value="1"/>
</dbReference>
<dbReference type="OrthoDB" id="70542at2759"/>
<reference evidence="8" key="2">
    <citation type="submission" date="2019-06" db="EMBL/GenBank/DDBJ databases">
        <title>Genomics analysis of Aphanomyces spp. identifies a new class of oomycete effector associated with host adaptation.</title>
        <authorList>
            <person name="Gaulin E."/>
        </authorList>
    </citation>
    <scope>NUCLEOTIDE SEQUENCE</scope>
    <source>
        <strain evidence="8">CBS 578.67</strain>
    </source>
</reference>
<sequence length="600" mass="66284">MAAKSSDTQKPKIWLLDDRDIGVGSTRTAASDSNFTNLSYDQDYCIIMDKRLSESRDTDLEKDLTTDFGALRSGGALNLLSWEAFALLSQYAGVGILMGVFGALQYPLFLNYLHMEGYQTASYNVLTSLGWSSKIFFGMISDCFPIFGYQRRPYMVIGWLLCAVCCLLMAITPFPAPYYGTDDLALRQPNKTELTANESKFINLEAPSSAGFFIVMSMLASLGYVLADAAADAMVVQYAQREPAAIRGRVQTAIYFTRDTFSMVPTLLVGFCMNGVKFGGTFSWSISPNLVYAILVVPCVLAAYSAFALMVEEKVDRTSFTQYLRNTWMLLQQRVVWQICAFKFFNTVFYSYISTLNDPVASNWVGVNPVVSSAFSILYQIIRVGAMFGIGKYALNWDWRASIALSTVVVVVYDGVLNFLAIWGVMRNQFFQSGLSNLEAIPDAAIFLFGGYLLVEIAEVGNEGLVYALLTSVQNLAIPLSTVLAKSVDSYFDANVDAMKQDDTAVRWQVSYAFIAQAGFKLFSLVFLVLMPRQKAYVQVLKRTGSLSRVAAATVVFVFFAGYIYNLTTNIMSIYPSTACLRIAGGKGCPLPGETDTESK</sequence>
<feature type="transmembrane region" description="Helical" evidence="7">
    <location>
        <begin position="210"/>
        <end position="239"/>
    </location>
</feature>
<evidence type="ECO:0000313" key="9">
    <source>
        <dbReference type="EMBL" id="VFT88836.1"/>
    </source>
</evidence>
<evidence type="ECO:0000256" key="6">
    <source>
        <dbReference type="ARBA" id="ARBA00023136"/>
    </source>
</evidence>
<dbReference type="InterPro" id="IPR036259">
    <property type="entry name" value="MFS_trans_sf"/>
</dbReference>
<gene>
    <name evidence="9" type="primary">Aste57867_11981</name>
    <name evidence="8" type="ORF">As57867_011936</name>
    <name evidence="9" type="ORF">ASTE57867_11981</name>
</gene>
<dbReference type="Pfam" id="PF03092">
    <property type="entry name" value="BT1"/>
    <property type="match status" value="1"/>
</dbReference>
<feature type="transmembrane region" description="Helical" evidence="7">
    <location>
        <begin position="550"/>
        <end position="568"/>
    </location>
</feature>
<dbReference type="AlphaFoldDB" id="A0A485KV67"/>
<dbReference type="EMBL" id="VJMH01005327">
    <property type="protein sequence ID" value="KAF0697322.1"/>
    <property type="molecule type" value="Genomic_DNA"/>
</dbReference>
<proteinExistence type="inferred from homology"/>
<keyword evidence="6 7" id="KW-0472">Membrane</keyword>
<keyword evidence="10" id="KW-1185">Reference proteome</keyword>
<feature type="transmembrane region" description="Helical" evidence="7">
    <location>
        <begin position="403"/>
        <end position="426"/>
    </location>
</feature>
<dbReference type="Gene3D" id="1.20.1250.20">
    <property type="entry name" value="MFS general substrate transporter like domains"/>
    <property type="match status" value="1"/>
</dbReference>
<evidence type="ECO:0000256" key="1">
    <source>
        <dbReference type="ARBA" id="ARBA00004141"/>
    </source>
</evidence>
<dbReference type="Proteomes" id="UP000332933">
    <property type="component" value="Unassembled WGS sequence"/>
</dbReference>